<reference evidence="1" key="1">
    <citation type="submission" date="2022-10" db="EMBL/GenBank/DDBJ databases">
        <title>Two novel species of Flavobacterium.</title>
        <authorList>
            <person name="Liu Q."/>
            <person name="Xin Y.-H."/>
        </authorList>
    </citation>
    <scope>NUCLEOTIDE SEQUENCE</scope>
    <source>
        <strain evidence="1">LS1R47</strain>
    </source>
</reference>
<proteinExistence type="predicted"/>
<dbReference type="EMBL" id="JAOZEV010000026">
    <property type="protein sequence ID" value="MCV9934512.1"/>
    <property type="molecule type" value="Genomic_DNA"/>
</dbReference>
<keyword evidence="2" id="KW-1185">Reference proteome</keyword>
<dbReference type="AlphaFoldDB" id="A0A9X3CAF4"/>
<dbReference type="RefSeq" id="WP_264288681.1">
    <property type="nucleotide sequence ID" value="NZ_JAOZEV010000026.1"/>
</dbReference>
<protein>
    <submittedName>
        <fullName evidence="1">Uncharacterized protein</fullName>
    </submittedName>
</protein>
<dbReference type="Proteomes" id="UP001151133">
    <property type="component" value="Unassembled WGS sequence"/>
</dbReference>
<evidence type="ECO:0000313" key="1">
    <source>
        <dbReference type="EMBL" id="MCV9934512.1"/>
    </source>
</evidence>
<accession>A0A9X3CAF4</accession>
<comment type="caution">
    <text evidence="1">The sequence shown here is derived from an EMBL/GenBank/DDBJ whole genome shotgun (WGS) entry which is preliminary data.</text>
</comment>
<sequence length="43" mass="5089">MKTKIIHHISRDFTHKVVETQTLFYGYVVKTEFSNAIVFKTDD</sequence>
<evidence type="ECO:0000313" key="2">
    <source>
        <dbReference type="Proteomes" id="UP001151133"/>
    </source>
</evidence>
<gene>
    <name evidence="1" type="ORF">OIU80_19705</name>
</gene>
<organism evidence="1 2">
    <name type="scientific">Flavobacterium frigoritolerans</name>
    <dbReference type="NCBI Taxonomy" id="2987686"/>
    <lineage>
        <taxon>Bacteria</taxon>
        <taxon>Pseudomonadati</taxon>
        <taxon>Bacteroidota</taxon>
        <taxon>Flavobacteriia</taxon>
        <taxon>Flavobacteriales</taxon>
        <taxon>Flavobacteriaceae</taxon>
        <taxon>Flavobacterium</taxon>
    </lineage>
</organism>
<name>A0A9X3CAF4_9FLAO</name>